<feature type="domain" description="RGS" evidence="3">
    <location>
        <begin position="84"/>
        <end position="201"/>
    </location>
</feature>
<proteinExistence type="predicted"/>
<reference evidence="4" key="1">
    <citation type="submission" date="2014-05" db="EMBL/GenBank/DDBJ databases">
        <authorList>
            <person name="Chronopoulou M."/>
        </authorList>
    </citation>
    <scope>NUCLEOTIDE SEQUENCE</scope>
    <source>
        <tissue evidence="4">Whole organism</tissue>
    </source>
</reference>
<dbReference type="Pfam" id="PF00615">
    <property type="entry name" value="RGS"/>
    <property type="match status" value="1"/>
</dbReference>
<dbReference type="Gene3D" id="1.10.167.10">
    <property type="entry name" value="Regulator of G-protein Signalling 4, domain 2"/>
    <property type="match status" value="1"/>
</dbReference>
<feature type="non-terminal residue" evidence="4">
    <location>
        <position position="1"/>
    </location>
</feature>
<dbReference type="InterPro" id="IPR044926">
    <property type="entry name" value="RGS_subdomain_2"/>
</dbReference>
<dbReference type="PANTHER" id="PTHR10845">
    <property type="entry name" value="REGULATOR OF G PROTEIN SIGNALING"/>
    <property type="match status" value="1"/>
</dbReference>
<feature type="region of interest" description="Disordered" evidence="1">
    <location>
        <begin position="207"/>
        <end position="251"/>
    </location>
</feature>
<keyword evidence="2" id="KW-1133">Transmembrane helix</keyword>
<dbReference type="PANTHER" id="PTHR10845:SF242">
    <property type="entry name" value="NOVEL PROTEIN SIMILAR TO VERTEBRATE REGULATOR OF G-PROTEIN SIGNALLING FAMILY"/>
    <property type="match status" value="1"/>
</dbReference>
<accession>A0A0K2TVX0</accession>
<evidence type="ECO:0000313" key="4">
    <source>
        <dbReference type="EMBL" id="CDW30144.1"/>
    </source>
</evidence>
<dbReference type="EMBL" id="HACA01012783">
    <property type="protein sequence ID" value="CDW30144.1"/>
    <property type="molecule type" value="Transcribed_RNA"/>
</dbReference>
<dbReference type="SMART" id="SM00315">
    <property type="entry name" value="RGS"/>
    <property type="match status" value="1"/>
</dbReference>
<sequence>ITCTLLISYLFIDIIFCCLLIQFVLDTLVMASLKMDEDDYLGDIGCLCPTLIQACEKILYKNFRLIGILNVRPSIEEAQSWGQDMKNLLQSPYGAALFRAFLQQEYAEENLDFIVKVDEYRNTESSPKGRQRLAWRLYSNYIAIGSPNEINLDVLSRRVTDLAMITPHLSTFDAAQRRIFSLLQNDAYKRFLRWEVYTNLLVAPNSLSQSRGEHNGTQCSSLSSSGSRNCGEEKELPLHGGSKPSKETDLNRSLNDFKMDILFKD</sequence>
<keyword evidence="2" id="KW-0812">Transmembrane</keyword>
<protein>
    <submittedName>
        <fullName evidence="4">Regulator of Gprotein signaling 3like [Xenopus (Silurana) tropicalis]</fullName>
    </submittedName>
</protein>
<feature type="transmembrane region" description="Helical" evidence="2">
    <location>
        <begin position="6"/>
        <end position="25"/>
    </location>
</feature>
<organism evidence="4">
    <name type="scientific">Lepeophtheirus salmonis</name>
    <name type="common">Salmon louse</name>
    <name type="synonym">Caligus salmonis</name>
    <dbReference type="NCBI Taxonomy" id="72036"/>
    <lineage>
        <taxon>Eukaryota</taxon>
        <taxon>Metazoa</taxon>
        <taxon>Ecdysozoa</taxon>
        <taxon>Arthropoda</taxon>
        <taxon>Crustacea</taxon>
        <taxon>Multicrustacea</taxon>
        <taxon>Hexanauplia</taxon>
        <taxon>Copepoda</taxon>
        <taxon>Siphonostomatoida</taxon>
        <taxon>Caligidae</taxon>
        <taxon>Lepeophtheirus</taxon>
    </lineage>
</organism>
<dbReference type="InterPro" id="IPR036305">
    <property type="entry name" value="RGS_sf"/>
</dbReference>
<dbReference type="PROSITE" id="PS50132">
    <property type="entry name" value="RGS"/>
    <property type="match status" value="1"/>
</dbReference>
<evidence type="ECO:0000259" key="3">
    <source>
        <dbReference type="PROSITE" id="PS50132"/>
    </source>
</evidence>
<dbReference type="OrthoDB" id="196547at2759"/>
<dbReference type="PRINTS" id="PR01301">
    <property type="entry name" value="RGSPROTEIN"/>
</dbReference>
<dbReference type="SUPFAM" id="SSF48097">
    <property type="entry name" value="Regulator of G-protein signaling, RGS"/>
    <property type="match status" value="1"/>
</dbReference>
<evidence type="ECO:0000256" key="2">
    <source>
        <dbReference type="SAM" id="Phobius"/>
    </source>
</evidence>
<name>A0A0K2TVX0_LEPSM</name>
<feature type="compositionally biased region" description="Polar residues" evidence="1">
    <location>
        <begin position="207"/>
        <end position="219"/>
    </location>
</feature>
<dbReference type="AlphaFoldDB" id="A0A0K2TVX0"/>
<dbReference type="InterPro" id="IPR016137">
    <property type="entry name" value="RGS"/>
</dbReference>
<keyword evidence="2" id="KW-0472">Membrane</keyword>
<evidence type="ECO:0000256" key="1">
    <source>
        <dbReference type="SAM" id="MobiDB-lite"/>
    </source>
</evidence>